<dbReference type="GO" id="GO:0071949">
    <property type="term" value="F:FAD binding"/>
    <property type="evidence" value="ECO:0007669"/>
    <property type="project" value="InterPro"/>
</dbReference>
<dbReference type="GO" id="GO:0004497">
    <property type="term" value="F:monooxygenase activity"/>
    <property type="evidence" value="ECO:0007669"/>
    <property type="project" value="UniProtKB-KW"/>
</dbReference>
<dbReference type="PANTHER" id="PTHR13789">
    <property type="entry name" value="MONOOXYGENASE"/>
    <property type="match status" value="1"/>
</dbReference>
<organism evidence="7 8">
    <name type="scientific">Sulfitobacter delicatus</name>
    <dbReference type="NCBI Taxonomy" id="218672"/>
    <lineage>
        <taxon>Bacteria</taxon>
        <taxon>Pseudomonadati</taxon>
        <taxon>Pseudomonadota</taxon>
        <taxon>Alphaproteobacteria</taxon>
        <taxon>Rhodobacterales</taxon>
        <taxon>Roseobacteraceae</taxon>
        <taxon>Sulfitobacter</taxon>
    </lineage>
</organism>
<name>A0A1G7KI03_9RHOB</name>
<keyword evidence="3" id="KW-0274">FAD</keyword>
<dbReference type="InterPro" id="IPR036188">
    <property type="entry name" value="FAD/NAD-bd_sf"/>
</dbReference>
<evidence type="ECO:0000259" key="6">
    <source>
        <dbReference type="Pfam" id="PF01494"/>
    </source>
</evidence>
<evidence type="ECO:0000256" key="3">
    <source>
        <dbReference type="ARBA" id="ARBA00022827"/>
    </source>
</evidence>
<dbReference type="STRING" id="218672.SAMN04489759_10233"/>
<comment type="cofactor">
    <cofactor evidence="1">
        <name>FAD</name>
        <dbReference type="ChEBI" id="CHEBI:57692"/>
    </cofactor>
</comment>
<sequence length="405" mass="42980">MRCCCPGNRVSRADAPRTGVSNAIVVGGGIGGLACATALARQGVAVTLLEQAPDFSEIGAGLQISPNGLAVLRGLGLEGGLKARGAVRGQTVRLCDYAKGAQVARLDLTRLPEAQRYYFVHRADLIDLLRGAAQQANVSFETSAQAASLHPGALPQVQMASGGRRRAELVVSADGIHSVGRVMLNGADKAAFSGQVAWRALIPNDINHGPEARVTMGPGRHLVSYPLREGGLINLVAVEERSDWAAEGWHHVDNPANLRRAFAGFGGEAAQMIEAVEQVTLWGLHHHPVAANWRGEGVALLGDAAHPTLPFLAQGANMALEDAWVLADCLRRHPRDAALAAYQAKRINRARRIVKTSEGNAARYHMAPGPLRLAAHTGLRIASKLAPSVMLGAYDWLYSHDVTKG</sequence>
<feature type="domain" description="FAD-binding" evidence="6">
    <location>
        <begin position="23"/>
        <end position="356"/>
    </location>
</feature>
<reference evidence="8" key="1">
    <citation type="submission" date="2016-10" db="EMBL/GenBank/DDBJ databases">
        <authorList>
            <person name="Varghese N."/>
            <person name="Submissions S."/>
        </authorList>
    </citation>
    <scope>NUCLEOTIDE SEQUENCE [LARGE SCALE GENOMIC DNA]</scope>
    <source>
        <strain evidence="8">DSM 16477</strain>
    </source>
</reference>
<dbReference type="SUPFAM" id="SSF54373">
    <property type="entry name" value="FAD-linked reductases, C-terminal domain"/>
    <property type="match status" value="1"/>
</dbReference>
<dbReference type="EMBL" id="FNBP01000002">
    <property type="protein sequence ID" value="SDF36873.1"/>
    <property type="molecule type" value="Genomic_DNA"/>
</dbReference>
<evidence type="ECO:0000256" key="5">
    <source>
        <dbReference type="ARBA" id="ARBA00023033"/>
    </source>
</evidence>
<evidence type="ECO:0000256" key="4">
    <source>
        <dbReference type="ARBA" id="ARBA00023002"/>
    </source>
</evidence>
<evidence type="ECO:0000256" key="1">
    <source>
        <dbReference type="ARBA" id="ARBA00001974"/>
    </source>
</evidence>
<dbReference type="PROSITE" id="PS51257">
    <property type="entry name" value="PROKAR_LIPOPROTEIN"/>
    <property type="match status" value="1"/>
</dbReference>
<dbReference type="InterPro" id="IPR050493">
    <property type="entry name" value="FAD-dep_Monooxygenase_BioMet"/>
</dbReference>
<keyword evidence="8" id="KW-1185">Reference proteome</keyword>
<protein>
    <submittedName>
        <fullName evidence="7">Salicylate hydroxylase</fullName>
    </submittedName>
</protein>
<proteinExistence type="predicted"/>
<dbReference type="InterPro" id="IPR002938">
    <property type="entry name" value="FAD-bd"/>
</dbReference>
<dbReference type="Pfam" id="PF01494">
    <property type="entry name" value="FAD_binding_3"/>
    <property type="match status" value="1"/>
</dbReference>
<evidence type="ECO:0000256" key="2">
    <source>
        <dbReference type="ARBA" id="ARBA00022630"/>
    </source>
</evidence>
<gene>
    <name evidence="7" type="ORF">SAMN04489759_10233</name>
</gene>
<dbReference type="Proteomes" id="UP000199399">
    <property type="component" value="Unassembled WGS sequence"/>
</dbReference>
<keyword evidence="4" id="KW-0560">Oxidoreductase</keyword>
<dbReference type="Gene3D" id="3.50.50.60">
    <property type="entry name" value="FAD/NAD(P)-binding domain"/>
    <property type="match status" value="1"/>
</dbReference>
<evidence type="ECO:0000313" key="8">
    <source>
        <dbReference type="Proteomes" id="UP000199399"/>
    </source>
</evidence>
<dbReference type="OrthoDB" id="4230779at2"/>
<keyword evidence="5" id="KW-0503">Monooxygenase</keyword>
<keyword evidence="2" id="KW-0285">Flavoprotein</keyword>
<evidence type="ECO:0000313" key="7">
    <source>
        <dbReference type="EMBL" id="SDF36873.1"/>
    </source>
</evidence>
<dbReference type="PRINTS" id="PR00420">
    <property type="entry name" value="RNGMNOXGNASE"/>
</dbReference>
<accession>A0A1G7KI03</accession>
<dbReference type="AlphaFoldDB" id="A0A1G7KI03"/>
<dbReference type="PANTHER" id="PTHR13789:SF318">
    <property type="entry name" value="GERANYLGERANYL DIPHOSPHATE REDUCTASE"/>
    <property type="match status" value="1"/>
</dbReference>
<dbReference type="SUPFAM" id="SSF51905">
    <property type="entry name" value="FAD/NAD(P)-binding domain"/>
    <property type="match status" value="1"/>
</dbReference>